<keyword evidence="1" id="KW-0472">Membrane</keyword>
<keyword evidence="1" id="KW-1133">Transmembrane helix</keyword>
<evidence type="ECO:0000256" key="1">
    <source>
        <dbReference type="SAM" id="Phobius"/>
    </source>
</evidence>
<dbReference type="Proteomes" id="UP000504636">
    <property type="component" value="Unplaced"/>
</dbReference>
<reference evidence="4" key="2">
    <citation type="submission" date="2020-04" db="EMBL/GenBank/DDBJ databases">
        <authorList>
            <consortium name="NCBI Genome Project"/>
        </authorList>
    </citation>
    <scope>NUCLEOTIDE SEQUENCE</scope>
    <source>
        <strain evidence="4">CBS 304.34</strain>
    </source>
</reference>
<gene>
    <name evidence="2 4" type="ORF">BDZ99DRAFT_570791</name>
</gene>
<evidence type="ECO:0000313" key="4">
    <source>
        <dbReference type="RefSeq" id="XP_033577148.1"/>
    </source>
</evidence>
<keyword evidence="1" id="KW-0812">Transmembrane</keyword>
<evidence type="ECO:0000313" key="2">
    <source>
        <dbReference type="EMBL" id="KAF2810184.1"/>
    </source>
</evidence>
<dbReference type="AlphaFoldDB" id="A0A6A6YQ93"/>
<proteinExistence type="predicted"/>
<dbReference type="GeneID" id="54468921"/>
<dbReference type="OrthoDB" id="10361180at2759"/>
<organism evidence="2">
    <name type="scientific">Mytilinidion resinicola</name>
    <dbReference type="NCBI Taxonomy" id="574789"/>
    <lineage>
        <taxon>Eukaryota</taxon>
        <taxon>Fungi</taxon>
        <taxon>Dikarya</taxon>
        <taxon>Ascomycota</taxon>
        <taxon>Pezizomycotina</taxon>
        <taxon>Dothideomycetes</taxon>
        <taxon>Pleosporomycetidae</taxon>
        <taxon>Mytilinidiales</taxon>
        <taxon>Mytilinidiaceae</taxon>
        <taxon>Mytilinidion</taxon>
    </lineage>
</organism>
<name>A0A6A6YQ93_9PEZI</name>
<accession>A0A6A6YQ93</accession>
<reference evidence="4" key="3">
    <citation type="submission" date="2025-04" db="UniProtKB">
        <authorList>
            <consortium name="RefSeq"/>
        </authorList>
    </citation>
    <scope>IDENTIFICATION</scope>
    <source>
        <strain evidence="4">CBS 304.34</strain>
    </source>
</reference>
<dbReference type="RefSeq" id="XP_033577148.1">
    <property type="nucleotide sequence ID" value="XM_033728028.1"/>
</dbReference>
<keyword evidence="3" id="KW-1185">Reference proteome</keyword>
<reference evidence="2 4" key="1">
    <citation type="journal article" date="2020" name="Stud. Mycol.">
        <title>101 Dothideomycetes genomes: a test case for predicting lifestyles and emergence of pathogens.</title>
        <authorList>
            <person name="Haridas S."/>
            <person name="Albert R."/>
            <person name="Binder M."/>
            <person name="Bloem J."/>
            <person name="Labutti K."/>
            <person name="Salamov A."/>
            <person name="Andreopoulos B."/>
            <person name="Baker S."/>
            <person name="Barry K."/>
            <person name="Bills G."/>
            <person name="Bluhm B."/>
            <person name="Cannon C."/>
            <person name="Castanera R."/>
            <person name="Culley D."/>
            <person name="Daum C."/>
            <person name="Ezra D."/>
            <person name="Gonzalez J."/>
            <person name="Henrissat B."/>
            <person name="Kuo A."/>
            <person name="Liang C."/>
            <person name="Lipzen A."/>
            <person name="Lutzoni F."/>
            <person name="Magnuson J."/>
            <person name="Mondo S."/>
            <person name="Nolan M."/>
            <person name="Ohm R."/>
            <person name="Pangilinan J."/>
            <person name="Park H.-J."/>
            <person name="Ramirez L."/>
            <person name="Alfaro M."/>
            <person name="Sun H."/>
            <person name="Tritt A."/>
            <person name="Yoshinaga Y."/>
            <person name="Zwiers L.-H."/>
            <person name="Turgeon B."/>
            <person name="Goodwin S."/>
            <person name="Spatafora J."/>
            <person name="Crous P."/>
            <person name="Grigoriev I."/>
        </authorList>
    </citation>
    <scope>NUCLEOTIDE SEQUENCE</scope>
    <source>
        <strain evidence="2 4">CBS 304.34</strain>
    </source>
</reference>
<protein>
    <submittedName>
        <fullName evidence="2 4">Uncharacterized protein</fullName>
    </submittedName>
</protein>
<dbReference type="EMBL" id="MU003700">
    <property type="protein sequence ID" value="KAF2810184.1"/>
    <property type="molecule type" value="Genomic_DNA"/>
</dbReference>
<sequence length="124" mass="13621">MLSVVRRAYKAVKKRVVKAYRATTTPVARYVVEHPIRTTVYIARAVLILYPGAMMGPFWVLTLGMSRTRAMVVASAIRSYAVLGPAGGLFAILQTAAIAGPRQAAQYAGFRLLNQIQQEWGLLL</sequence>
<feature type="transmembrane region" description="Helical" evidence="1">
    <location>
        <begin position="41"/>
        <end position="61"/>
    </location>
</feature>
<evidence type="ECO:0000313" key="3">
    <source>
        <dbReference type="Proteomes" id="UP000504636"/>
    </source>
</evidence>